<name>A0AAG5DAY8_ANOAO</name>
<evidence type="ECO:0000313" key="2">
    <source>
        <dbReference type="EnsemblMetazoa" id="ENSAATROPP007848"/>
    </source>
</evidence>
<protein>
    <submittedName>
        <fullName evidence="2">Uncharacterized protein</fullName>
    </submittedName>
</protein>
<proteinExistence type="predicted"/>
<feature type="compositionally biased region" description="Polar residues" evidence="1">
    <location>
        <begin position="11"/>
        <end position="26"/>
    </location>
</feature>
<sequence length="112" mass="12710">MSCRADRRGNRTYSTSQLPGGQWGNSKQFFSAKKKKTIRMDGRMEDEELFCEKIPEGFCPLIFLRLGSWLTALCNDVGDDDDGTGKFSVCFRLVLPFFCRFIQVNCNAATFA</sequence>
<dbReference type="AlphaFoldDB" id="A0AAG5DAY8"/>
<reference evidence="2" key="1">
    <citation type="submission" date="2024-04" db="UniProtKB">
        <authorList>
            <consortium name="EnsemblMetazoa"/>
        </authorList>
    </citation>
    <scope>IDENTIFICATION</scope>
    <source>
        <strain evidence="2">EBRO</strain>
    </source>
</reference>
<evidence type="ECO:0000256" key="1">
    <source>
        <dbReference type="SAM" id="MobiDB-lite"/>
    </source>
</evidence>
<organism evidence="2 3">
    <name type="scientific">Anopheles atroparvus</name>
    <name type="common">European mosquito</name>
    <dbReference type="NCBI Taxonomy" id="41427"/>
    <lineage>
        <taxon>Eukaryota</taxon>
        <taxon>Metazoa</taxon>
        <taxon>Ecdysozoa</taxon>
        <taxon>Arthropoda</taxon>
        <taxon>Hexapoda</taxon>
        <taxon>Insecta</taxon>
        <taxon>Pterygota</taxon>
        <taxon>Neoptera</taxon>
        <taxon>Endopterygota</taxon>
        <taxon>Diptera</taxon>
        <taxon>Nematocera</taxon>
        <taxon>Culicoidea</taxon>
        <taxon>Culicidae</taxon>
        <taxon>Anophelinae</taxon>
        <taxon>Anopheles</taxon>
    </lineage>
</organism>
<dbReference type="EnsemblMetazoa" id="ENSAATROPT008706">
    <property type="protein sequence ID" value="ENSAATROPP007848"/>
    <property type="gene ID" value="ENSAATROPG007092"/>
</dbReference>
<dbReference type="Proteomes" id="UP000075880">
    <property type="component" value="Unassembled WGS sequence"/>
</dbReference>
<accession>A0AAG5DAY8</accession>
<evidence type="ECO:0000313" key="3">
    <source>
        <dbReference type="Proteomes" id="UP000075880"/>
    </source>
</evidence>
<feature type="region of interest" description="Disordered" evidence="1">
    <location>
        <begin position="1"/>
        <end position="26"/>
    </location>
</feature>
<keyword evidence="3" id="KW-1185">Reference proteome</keyword>